<comment type="subcellular location">
    <subcellularLocation>
        <location evidence="1">Membrane</location>
        <topology evidence="1">Multi-pass membrane protein</topology>
    </subcellularLocation>
</comment>
<comment type="similarity">
    <text evidence="2 8">Belongs to the cytochrome c oxidase subunit 3 family.</text>
</comment>
<dbReference type="CDD" id="cd01665">
    <property type="entry name" value="Cyt_c_Oxidase_III"/>
    <property type="match status" value="1"/>
</dbReference>
<feature type="transmembrane region" description="Helical" evidence="9">
    <location>
        <begin position="12"/>
        <end position="34"/>
    </location>
</feature>
<evidence type="ECO:0000256" key="8">
    <source>
        <dbReference type="RuleBase" id="RU003375"/>
    </source>
</evidence>
<dbReference type="GO" id="GO:0006123">
    <property type="term" value="P:mitochondrial electron transport, cytochrome c to oxygen"/>
    <property type="evidence" value="ECO:0007669"/>
    <property type="project" value="TreeGrafter"/>
</dbReference>
<comment type="function">
    <text evidence="8">Component of the cytochrome c oxidase, the last enzyme in the mitochondrial electron transport chain which drives oxidative phosphorylation. The respiratory chain contains 3 multisubunit complexes succinate dehydrogenase (complex II, CII), ubiquinol-cytochrome c oxidoreductase (cytochrome b-c1 complex, complex III, CIII) and cytochrome c oxidase (complex IV, CIV), that cooperate to transfer electrons derived from NADH and succinate to molecular oxygen, creating an electrochemical gradient over the inner membrane that drives transmembrane transport and the ATP synthase. Cytochrome c oxidase is the component of the respiratory chain that catalyzes the reduction of oxygen to water. Electrons originating from reduced cytochrome c in the intermembrane space (IMS) are transferred via the dinuclear copper A center (CU(A)) of subunit 2 and heme A of subunit 1 to the active site in subunit 1, a binuclear center (BNC) formed by heme A3 and copper B (CU(B)). The BNC reduces molecular oxygen to 2 water molecules using 4 electrons from cytochrome c in the IMS and 4 protons from the mitochondrial matrix.</text>
</comment>
<dbReference type="AlphaFoldDB" id="A0A0A6ZL27"/>
<dbReference type="PANTHER" id="PTHR11403:SF7">
    <property type="entry name" value="CYTOCHROME C OXIDASE SUBUNIT 3"/>
    <property type="match status" value="1"/>
</dbReference>
<dbReference type="GO" id="GO:0016020">
    <property type="term" value="C:membrane"/>
    <property type="evidence" value="ECO:0007669"/>
    <property type="project" value="UniProtKB-SubCell"/>
</dbReference>
<evidence type="ECO:0000256" key="9">
    <source>
        <dbReference type="SAM" id="Phobius"/>
    </source>
</evidence>
<dbReference type="Pfam" id="PF00510">
    <property type="entry name" value="COX3"/>
    <property type="match status" value="1"/>
</dbReference>
<sequence length="261" mass="31129">MMKFYFPFHLVTVSPWPLMLSFSLMLTMIGFIKFIIMKKIFLFTLSFILLIFLMIQWWRDVTRESTIQGFHSMKVLKGIQLGMLLFILFEIMFFLSFFWSYFHLILSPGVEIGMNFPLNNIILFNPFNVPLLNTIILLSSGVSITLTHFCILMSHKKMSLLNIFITIFLGGIFSIFQYLEYNESYFNITDSCYGSIFFLMTGFHGIHVIIGTLFILITYLRLYLNHCSFIHHFNFEGASWYWHFVDVIWLFLFLFIYWLIY</sequence>
<keyword evidence="5" id="KW-1278">Translocase</keyword>
<name>A0A0A6ZL27_9HYME</name>
<dbReference type="PANTHER" id="PTHR11403">
    <property type="entry name" value="CYTOCHROME C OXIDASE SUBUNIT III"/>
    <property type="match status" value="1"/>
</dbReference>
<dbReference type="InterPro" id="IPR000298">
    <property type="entry name" value="Cyt_c_oxidase-like_su3"/>
</dbReference>
<dbReference type="InterPro" id="IPR033945">
    <property type="entry name" value="Cyt_c_oxase_su3_dom"/>
</dbReference>
<organism evidence="11">
    <name type="scientific">Sigalphus bicolor</name>
    <dbReference type="NCBI Taxonomy" id="515846"/>
    <lineage>
        <taxon>Eukaryota</taxon>
        <taxon>Metazoa</taxon>
        <taxon>Ecdysozoa</taxon>
        <taxon>Arthropoda</taxon>
        <taxon>Hexapoda</taxon>
        <taxon>Insecta</taxon>
        <taxon>Pterygota</taxon>
        <taxon>Neoptera</taxon>
        <taxon>Endopterygota</taxon>
        <taxon>Hymenoptera</taxon>
        <taxon>Apocrita</taxon>
        <taxon>Ichneumonoidea</taxon>
        <taxon>Braconidae</taxon>
        <taxon>Sigalphinae</taxon>
        <taxon>Sigalphus</taxon>
    </lineage>
</organism>
<dbReference type="Gene3D" id="1.20.120.80">
    <property type="entry name" value="Cytochrome c oxidase, subunit III, four-helix bundle"/>
    <property type="match status" value="1"/>
</dbReference>
<feature type="transmembrane region" description="Helical" evidence="9">
    <location>
        <begin position="79"/>
        <end position="102"/>
    </location>
</feature>
<evidence type="ECO:0000256" key="1">
    <source>
        <dbReference type="ARBA" id="ARBA00004141"/>
    </source>
</evidence>
<feature type="transmembrane region" description="Helical" evidence="9">
    <location>
        <begin position="240"/>
        <end position="260"/>
    </location>
</feature>
<dbReference type="EMBL" id="KF385878">
    <property type="protein sequence ID" value="AHA52588.1"/>
    <property type="molecule type" value="Genomic_DNA"/>
</dbReference>
<feature type="transmembrane region" description="Helical" evidence="9">
    <location>
        <begin position="122"/>
        <end position="146"/>
    </location>
</feature>
<keyword evidence="7 9" id="KW-0472">Membrane</keyword>
<accession>A0A0A6ZL27</accession>
<dbReference type="Gene3D" id="1.10.287.70">
    <property type="match status" value="1"/>
</dbReference>
<evidence type="ECO:0000256" key="3">
    <source>
        <dbReference type="ARBA" id="ARBA00015944"/>
    </source>
</evidence>
<feature type="transmembrane region" description="Helical" evidence="9">
    <location>
        <begin position="158"/>
        <end position="176"/>
    </location>
</feature>
<evidence type="ECO:0000256" key="5">
    <source>
        <dbReference type="ARBA" id="ARBA00022967"/>
    </source>
</evidence>
<feature type="transmembrane region" description="Helical" evidence="9">
    <location>
        <begin position="40"/>
        <end position="58"/>
    </location>
</feature>
<dbReference type="InterPro" id="IPR024791">
    <property type="entry name" value="Cyt_c/ubiquinol_Oxase_su3"/>
</dbReference>
<proteinExistence type="inferred from homology"/>
<dbReference type="InterPro" id="IPR013833">
    <property type="entry name" value="Cyt_c_oxidase_su3_a-hlx"/>
</dbReference>
<evidence type="ECO:0000256" key="4">
    <source>
        <dbReference type="ARBA" id="ARBA00022692"/>
    </source>
</evidence>
<keyword evidence="4 8" id="KW-0812">Transmembrane</keyword>
<keyword evidence="8 11" id="KW-0496">Mitochondrion</keyword>
<feature type="transmembrane region" description="Helical" evidence="9">
    <location>
        <begin position="196"/>
        <end position="220"/>
    </location>
</feature>
<evidence type="ECO:0000313" key="11">
    <source>
        <dbReference type="EMBL" id="AHA52588.1"/>
    </source>
</evidence>
<dbReference type="PROSITE" id="PS50253">
    <property type="entry name" value="COX3"/>
    <property type="match status" value="1"/>
</dbReference>
<protein>
    <recommendedName>
        <fullName evidence="3 8">Cytochrome c oxidase subunit 3</fullName>
    </recommendedName>
</protein>
<dbReference type="SUPFAM" id="SSF81452">
    <property type="entry name" value="Cytochrome c oxidase subunit III-like"/>
    <property type="match status" value="1"/>
</dbReference>
<keyword evidence="6 9" id="KW-1133">Transmembrane helix</keyword>
<dbReference type="GO" id="GO:0005739">
    <property type="term" value="C:mitochondrion"/>
    <property type="evidence" value="ECO:0007669"/>
    <property type="project" value="TreeGrafter"/>
</dbReference>
<dbReference type="GO" id="GO:0004129">
    <property type="term" value="F:cytochrome-c oxidase activity"/>
    <property type="evidence" value="ECO:0007669"/>
    <property type="project" value="InterPro"/>
</dbReference>
<geneLocation type="mitochondrion" evidence="11"/>
<feature type="domain" description="Heme-copper oxidase subunit III family profile" evidence="10">
    <location>
        <begin position="4"/>
        <end position="261"/>
    </location>
</feature>
<evidence type="ECO:0000256" key="6">
    <source>
        <dbReference type="ARBA" id="ARBA00022989"/>
    </source>
</evidence>
<reference evidence="11" key="1">
    <citation type="submission" date="2013-07" db="EMBL/GenBank/DDBJ databases">
        <title>The comparative mitochondrial genomes from Braconidae subfamilies and the phylogeny of the Hymenoptera.</title>
        <authorList>
            <person name="Li Q."/>
            <person name="Wei S.J."/>
            <person name="Chen X.X."/>
        </authorList>
    </citation>
    <scope>NUCLEOTIDE SEQUENCE</scope>
</reference>
<dbReference type="InterPro" id="IPR035973">
    <property type="entry name" value="Cyt_c_oxidase_su3-like_sf"/>
</dbReference>
<gene>
    <name evidence="11" type="primary">COX3</name>
</gene>
<evidence type="ECO:0000256" key="2">
    <source>
        <dbReference type="ARBA" id="ARBA00010581"/>
    </source>
</evidence>
<evidence type="ECO:0000256" key="7">
    <source>
        <dbReference type="ARBA" id="ARBA00023136"/>
    </source>
</evidence>
<evidence type="ECO:0000259" key="10">
    <source>
        <dbReference type="PROSITE" id="PS50253"/>
    </source>
</evidence>